<feature type="transmembrane region" description="Helical" evidence="1">
    <location>
        <begin position="12"/>
        <end position="31"/>
    </location>
</feature>
<keyword evidence="1" id="KW-0812">Transmembrane</keyword>
<evidence type="ECO:0000313" key="3">
    <source>
        <dbReference type="Proteomes" id="UP000624325"/>
    </source>
</evidence>
<dbReference type="EMBL" id="BONC01000025">
    <property type="protein sequence ID" value="GIF57695.1"/>
    <property type="molecule type" value="Genomic_DNA"/>
</dbReference>
<proteinExistence type="predicted"/>
<dbReference type="Proteomes" id="UP000624325">
    <property type="component" value="Unassembled WGS sequence"/>
</dbReference>
<name>A0ABQ4C4I4_9ACTN</name>
<comment type="caution">
    <text evidence="2">The sequence shown here is derived from an EMBL/GenBank/DDBJ whole genome shotgun (WGS) entry which is preliminary data.</text>
</comment>
<accession>A0ABQ4C4I4</accession>
<feature type="transmembrane region" description="Helical" evidence="1">
    <location>
        <begin position="52"/>
        <end position="69"/>
    </location>
</feature>
<reference evidence="2 3" key="1">
    <citation type="submission" date="2021-01" db="EMBL/GenBank/DDBJ databases">
        <title>Whole genome shotgun sequence of Asanoa iriomotensis NBRC 100142.</title>
        <authorList>
            <person name="Komaki H."/>
            <person name="Tamura T."/>
        </authorList>
    </citation>
    <scope>NUCLEOTIDE SEQUENCE [LARGE SCALE GENOMIC DNA]</scope>
    <source>
        <strain evidence="2 3">NBRC 100142</strain>
    </source>
</reference>
<feature type="transmembrane region" description="Helical" evidence="1">
    <location>
        <begin position="81"/>
        <end position="100"/>
    </location>
</feature>
<gene>
    <name evidence="2" type="ORF">Air01nite_37900</name>
</gene>
<protein>
    <submittedName>
        <fullName evidence="2">Uncharacterized protein</fullName>
    </submittedName>
</protein>
<keyword evidence="1" id="KW-1133">Transmembrane helix</keyword>
<keyword evidence="3" id="KW-1185">Reference proteome</keyword>
<evidence type="ECO:0000256" key="1">
    <source>
        <dbReference type="SAM" id="Phobius"/>
    </source>
</evidence>
<evidence type="ECO:0000313" key="2">
    <source>
        <dbReference type="EMBL" id="GIF57695.1"/>
    </source>
</evidence>
<feature type="transmembrane region" description="Helical" evidence="1">
    <location>
        <begin position="112"/>
        <end position="136"/>
    </location>
</feature>
<sequence length="140" mass="14468">MASVTLTSQSLGIAGVLLLTIVTIETGGYYLTRVARGAVALTDFQKAFARAGHAHAGVFVILSLVVLPYADAVGAHGFWGWLARTAIPITAILMPAGFFFSSMGKGRTKPNALVALIWIGALFLAAGVLTLGILVLQAAA</sequence>
<dbReference type="RefSeq" id="WP_203703970.1">
    <property type="nucleotide sequence ID" value="NZ_BAAALU010000019.1"/>
</dbReference>
<keyword evidence="1" id="KW-0472">Membrane</keyword>
<organism evidence="2 3">
    <name type="scientific">Asanoa iriomotensis</name>
    <dbReference type="NCBI Taxonomy" id="234613"/>
    <lineage>
        <taxon>Bacteria</taxon>
        <taxon>Bacillati</taxon>
        <taxon>Actinomycetota</taxon>
        <taxon>Actinomycetes</taxon>
        <taxon>Micromonosporales</taxon>
        <taxon>Micromonosporaceae</taxon>
        <taxon>Asanoa</taxon>
    </lineage>
</organism>